<evidence type="ECO:0000313" key="4">
    <source>
        <dbReference type="EMBL" id="KAI7841618.1"/>
    </source>
</evidence>
<dbReference type="EMBL" id="JADXDR010000062">
    <property type="protein sequence ID" value="KAI7841618.1"/>
    <property type="molecule type" value="Genomic_DNA"/>
</dbReference>
<dbReference type="GO" id="GO:0005509">
    <property type="term" value="F:calcium ion binding"/>
    <property type="evidence" value="ECO:0007669"/>
    <property type="project" value="InterPro"/>
</dbReference>
<evidence type="ECO:0000313" key="5">
    <source>
        <dbReference type="Proteomes" id="UP001205105"/>
    </source>
</evidence>
<dbReference type="SUPFAM" id="SSF47473">
    <property type="entry name" value="EF-hand"/>
    <property type="match status" value="1"/>
</dbReference>
<dbReference type="Proteomes" id="UP001205105">
    <property type="component" value="Unassembled WGS sequence"/>
</dbReference>
<evidence type="ECO:0000256" key="1">
    <source>
        <dbReference type="ARBA" id="ARBA00022837"/>
    </source>
</evidence>
<dbReference type="PROSITE" id="PS50222">
    <property type="entry name" value="EF_HAND_2"/>
    <property type="match status" value="1"/>
</dbReference>
<evidence type="ECO:0000256" key="2">
    <source>
        <dbReference type="SAM" id="MobiDB-lite"/>
    </source>
</evidence>
<keyword evidence="5" id="KW-1185">Reference proteome</keyword>
<dbReference type="PROSITE" id="PS00018">
    <property type="entry name" value="EF_HAND_1"/>
    <property type="match status" value="1"/>
</dbReference>
<feature type="domain" description="EF-hand" evidence="3">
    <location>
        <begin position="145"/>
        <end position="180"/>
    </location>
</feature>
<dbReference type="AlphaFoldDB" id="A0AAD5DSF8"/>
<keyword evidence="1" id="KW-0106">Calcium</keyword>
<organism evidence="4 5">
    <name type="scientific">Chlorella ohadii</name>
    <dbReference type="NCBI Taxonomy" id="2649997"/>
    <lineage>
        <taxon>Eukaryota</taxon>
        <taxon>Viridiplantae</taxon>
        <taxon>Chlorophyta</taxon>
        <taxon>core chlorophytes</taxon>
        <taxon>Trebouxiophyceae</taxon>
        <taxon>Chlorellales</taxon>
        <taxon>Chlorellaceae</taxon>
        <taxon>Chlorella clade</taxon>
        <taxon>Chlorella</taxon>
    </lineage>
</organism>
<protein>
    <recommendedName>
        <fullName evidence="3">EF-hand domain-containing protein</fullName>
    </recommendedName>
</protein>
<dbReference type="Gene3D" id="1.10.238.10">
    <property type="entry name" value="EF-hand"/>
    <property type="match status" value="1"/>
</dbReference>
<dbReference type="CDD" id="cd00051">
    <property type="entry name" value="EFh"/>
    <property type="match status" value="1"/>
</dbReference>
<gene>
    <name evidence="4" type="ORF">COHA_004788</name>
</gene>
<dbReference type="Pfam" id="PF13202">
    <property type="entry name" value="EF-hand_5"/>
    <property type="match status" value="2"/>
</dbReference>
<evidence type="ECO:0000259" key="3">
    <source>
        <dbReference type="PROSITE" id="PS50222"/>
    </source>
</evidence>
<proteinExistence type="predicted"/>
<dbReference type="InterPro" id="IPR002048">
    <property type="entry name" value="EF_hand_dom"/>
</dbReference>
<name>A0AAD5DSF8_9CHLO</name>
<sequence length="232" mass="23303">MGSTDGQPTLMCASPDALDGTCGDSAGAAPAAAPERRRRLQQANDAADVDALATADSTSSEDASASEAEAELLEVTATDGGNGTDNSTTAVMLPCRPPSSATEPADILFYFLCLDTDSDGFLTFEEACMSGLPGCADALDAGDNSTLADLRTQFLSLDANADGQLSPAEFDAELAGYLPYGSNSTDIAPSPAAEVVPSPVPVSPAATSAGSRSRLFATGAAVVMALLALINA</sequence>
<feature type="region of interest" description="Disordered" evidence="2">
    <location>
        <begin position="1"/>
        <end position="66"/>
    </location>
</feature>
<dbReference type="InterPro" id="IPR011992">
    <property type="entry name" value="EF-hand-dom_pair"/>
</dbReference>
<comment type="caution">
    <text evidence="4">The sequence shown here is derived from an EMBL/GenBank/DDBJ whole genome shotgun (WGS) entry which is preliminary data.</text>
</comment>
<reference evidence="4" key="1">
    <citation type="submission" date="2020-11" db="EMBL/GenBank/DDBJ databases">
        <title>Chlorella ohadii genome sequencing and assembly.</title>
        <authorList>
            <person name="Murik O."/>
            <person name="Treves H."/>
            <person name="Kedem I."/>
            <person name="Shotland Y."/>
            <person name="Kaplan A."/>
        </authorList>
    </citation>
    <scope>NUCLEOTIDE SEQUENCE</scope>
    <source>
        <strain evidence="4">1</strain>
    </source>
</reference>
<accession>A0AAD5DSF8</accession>
<feature type="compositionally biased region" description="Low complexity" evidence="2">
    <location>
        <begin position="45"/>
        <end position="66"/>
    </location>
</feature>
<dbReference type="InterPro" id="IPR018247">
    <property type="entry name" value="EF_Hand_1_Ca_BS"/>
</dbReference>